<dbReference type="Gene3D" id="1.20.120.520">
    <property type="entry name" value="nmb1532 protein domain like"/>
    <property type="match status" value="1"/>
</dbReference>
<name>A0A5B8CTY9_9PROT</name>
<evidence type="ECO:0000313" key="2">
    <source>
        <dbReference type="EMBL" id="QDC44777.1"/>
    </source>
</evidence>
<gene>
    <name evidence="2" type="ORF">FIU01_09770</name>
</gene>
<dbReference type="Proteomes" id="UP000311008">
    <property type="component" value="Chromosome"/>
</dbReference>
<dbReference type="AlphaFoldDB" id="A0A5B8CTY9"/>
<keyword evidence="3" id="KW-1185">Reference proteome</keyword>
<dbReference type="InterPro" id="IPR012312">
    <property type="entry name" value="Hemerythrin-like"/>
</dbReference>
<protein>
    <submittedName>
        <fullName evidence="2">Hemerythrin domain-containing protein</fullName>
    </submittedName>
</protein>
<accession>A0A5B8CTY9</accession>
<evidence type="ECO:0000313" key="3">
    <source>
        <dbReference type="Proteomes" id="UP000311008"/>
    </source>
</evidence>
<reference evidence="3" key="1">
    <citation type="journal article" date="2019" name="ISME J.">
        <title>Evolution in action: habitat transition from sediment to the pelagial leads to genome streamlining in Methylophilaceae.</title>
        <authorList>
            <person name="Salcher M."/>
            <person name="Schaefle D."/>
            <person name="Kaspar M."/>
            <person name="Neuenschwander S.M."/>
            <person name="Ghai R."/>
        </authorList>
    </citation>
    <scope>NUCLEOTIDE SEQUENCE [LARGE SCALE GENOMIC DNA]</scope>
    <source>
        <strain evidence="3">MMS-M-51</strain>
    </source>
</reference>
<feature type="domain" description="Hemerythrin-like" evidence="1">
    <location>
        <begin position="20"/>
        <end position="136"/>
    </location>
</feature>
<sequence length="162" mass="18136">MTVIQKTLTKPSAPTKAQDATALLRADHKLVSGLFEDYQKASTKSMKKKLVNQICLELSVHAQVEEEIFYPAVKQALKDHEMVPEATVEHATLKSLIAQVEGVEPDGEMYDAKVKVLCEYVEHHVKEEQDEMFPKAKASKLDMMALGEQIATRKKELIAEKG</sequence>
<evidence type="ECO:0000259" key="1">
    <source>
        <dbReference type="Pfam" id="PF01814"/>
    </source>
</evidence>
<proteinExistence type="predicted"/>
<dbReference type="KEGG" id="mmec:FIU01_09770"/>
<dbReference type="EMBL" id="CP040946">
    <property type="protein sequence ID" value="QDC44777.1"/>
    <property type="molecule type" value="Genomic_DNA"/>
</dbReference>
<dbReference type="PANTHER" id="PTHR35585:SF1">
    <property type="entry name" value="HHE DOMAIN PROTEIN (AFU_ORTHOLOGUE AFUA_4G00730)"/>
    <property type="match status" value="1"/>
</dbReference>
<dbReference type="CDD" id="cd12108">
    <property type="entry name" value="Hr-like"/>
    <property type="match status" value="1"/>
</dbReference>
<dbReference type="PANTHER" id="PTHR35585">
    <property type="entry name" value="HHE DOMAIN PROTEIN (AFU_ORTHOLOGUE AFUA_4G00730)"/>
    <property type="match status" value="1"/>
</dbReference>
<dbReference type="RefSeq" id="WP_140004107.1">
    <property type="nucleotide sequence ID" value="NZ_CP040946.1"/>
</dbReference>
<dbReference type="OrthoDB" id="5512987at2"/>
<organism evidence="2 3">
    <name type="scientific">Methylophilus medardicus</name>
    <dbReference type="NCBI Taxonomy" id="2588534"/>
    <lineage>
        <taxon>Bacteria</taxon>
        <taxon>Pseudomonadati</taxon>
        <taxon>Pseudomonadota</taxon>
        <taxon>Betaproteobacteria</taxon>
        <taxon>Nitrosomonadales</taxon>
        <taxon>Methylophilaceae</taxon>
        <taxon>Methylophilus</taxon>
    </lineage>
</organism>
<dbReference type="Pfam" id="PF01814">
    <property type="entry name" value="Hemerythrin"/>
    <property type="match status" value="1"/>
</dbReference>